<dbReference type="Proteomes" id="UP000785679">
    <property type="component" value="Unassembled WGS sequence"/>
</dbReference>
<comment type="caution">
    <text evidence="4">The sequence shown here is derived from an EMBL/GenBank/DDBJ whole genome shotgun (WGS) entry which is preliminary data.</text>
</comment>
<dbReference type="InterPro" id="IPR000308">
    <property type="entry name" value="14-3-3"/>
</dbReference>
<dbReference type="PIRSF" id="PIRSF000868">
    <property type="entry name" value="14-3-3"/>
    <property type="match status" value="1"/>
</dbReference>
<feature type="domain" description="14-3-3" evidence="3">
    <location>
        <begin position="1"/>
        <end position="250"/>
    </location>
</feature>
<proteinExistence type="inferred from homology"/>
<dbReference type="SUPFAM" id="SSF48445">
    <property type="entry name" value="14-3-3 protein"/>
    <property type="match status" value="1"/>
</dbReference>
<dbReference type="CDD" id="cd08774">
    <property type="entry name" value="14-3-3"/>
    <property type="match status" value="1"/>
</dbReference>
<dbReference type="PANTHER" id="PTHR18860">
    <property type="entry name" value="14-3-3 PROTEIN"/>
    <property type="match status" value="1"/>
</dbReference>
<dbReference type="AlphaFoldDB" id="A0A8J8NC51"/>
<dbReference type="PRINTS" id="PR00305">
    <property type="entry name" value="1433ZETA"/>
</dbReference>
<reference evidence="4" key="1">
    <citation type="submission" date="2019-06" db="EMBL/GenBank/DDBJ databases">
        <authorList>
            <person name="Zheng W."/>
        </authorList>
    </citation>
    <scope>NUCLEOTIDE SEQUENCE</scope>
    <source>
        <strain evidence="4">QDHG01</strain>
    </source>
</reference>
<name>A0A8J8NC51_HALGN</name>
<evidence type="ECO:0000259" key="3">
    <source>
        <dbReference type="SMART" id="SM00101"/>
    </source>
</evidence>
<dbReference type="Pfam" id="PF00244">
    <property type="entry name" value="14-3-3"/>
    <property type="match status" value="1"/>
</dbReference>
<dbReference type="EMBL" id="RRYP01024106">
    <property type="protein sequence ID" value="TNV72129.1"/>
    <property type="molecule type" value="Genomic_DNA"/>
</dbReference>
<accession>A0A8J8NC51</accession>
<dbReference type="Gene3D" id="1.20.190.20">
    <property type="entry name" value="14-3-3 domain"/>
    <property type="match status" value="1"/>
</dbReference>
<evidence type="ECO:0000313" key="4">
    <source>
        <dbReference type="EMBL" id="TNV72129.1"/>
    </source>
</evidence>
<comment type="similarity">
    <text evidence="1">Belongs to the 14-3-3 family.</text>
</comment>
<evidence type="ECO:0000313" key="5">
    <source>
        <dbReference type="Proteomes" id="UP000785679"/>
    </source>
</evidence>
<gene>
    <name evidence="4" type="ORF">FGO68_gene10251</name>
</gene>
<organism evidence="4 5">
    <name type="scientific">Halteria grandinella</name>
    <dbReference type="NCBI Taxonomy" id="5974"/>
    <lineage>
        <taxon>Eukaryota</taxon>
        <taxon>Sar</taxon>
        <taxon>Alveolata</taxon>
        <taxon>Ciliophora</taxon>
        <taxon>Intramacronucleata</taxon>
        <taxon>Spirotrichea</taxon>
        <taxon>Stichotrichia</taxon>
        <taxon>Sporadotrichida</taxon>
        <taxon>Halteriidae</taxon>
        <taxon>Halteria</taxon>
    </lineage>
</organism>
<evidence type="ECO:0000256" key="2">
    <source>
        <dbReference type="PIRSR" id="PIRSR000868-1"/>
    </source>
</evidence>
<sequence>MFMARVAEQGDRFENMFSFLKDGVIKQRKDGHFTADERNLLSVAFKNLVSPKRTTWRTIIAVEHSTQGGPSSQTQAIAQYKAVIEERLHKDCEEIVALVLNYVLPRLAQSYGDVPKNVKDLEERAFFWKMAGDYYRYASEASQSTASREQRLPRFKKGALEAYNRAMELCKSGLLRPYNSVCLGLALNFSVFHYEVMGDPLKACQIAKESFESAIEVIDECSEEHFQEAQSILELLKENMNIWAVEAGIEFN</sequence>
<dbReference type="SMART" id="SM00101">
    <property type="entry name" value="14_3_3"/>
    <property type="match status" value="1"/>
</dbReference>
<keyword evidence="5" id="KW-1185">Reference proteome</keyword>
<feature type="site" description="Interaction with phosphoserine on interacting protein" evidence="2">
    <location>
        <position position="53"/>
    </location>
</feature>
<feature type="site" description="Interaction with phosphoserine on interacting protein" evidence="2">
    <location>
        <position position="136"/>
    </location>
</feature>
<dbReference type="InterPro" id="IPR023410">
    <property type="entry name" value="14-3-3_domain"/>
</dbReference>
<evidence type="ECO:0000256" key="1">
    <source>
        <dbReference type="ARBA" id="ARBA00006141"/>
    </source>
</evidence>
<dbReference type="InterPro" id="IPR036815">
    <property type="entry name" value="14-3-3_dom_sf"/>
</dbReference>
<dbReference type="OrthoDB" id="316967at2759"/>
<protein>
    <recommendedName>
        <fullName evidence="3">14-3-3 domain-containing protein</fullName>
    </recommendedName>
</protein>